<organism evidence="1 2">
    <name type="scientific">Undibacterium parvum</name>
    <dbReference type="NCBI Taxonomy" id="401471"/>
    <lineage>
        <taxon>Bacteria</taxon>
        <taxon>Pseudomonadati</taxon>
        <taxon>Pseudomonadota</taxon>
        <taxon>Betaproteobacteria</taxon>
        <taxon>Burkholderiales</taxon>
        <taxon>Oxalobacteraceae</taxon>
        <taxon>Undibacterium</taxon>
    </lineage>
</organism>
<proteinExistence type="predicted"/>
<reference evidence="1 2" key="1">
    <citation type="journal article" date="2011" name="Int. J. Syst. Evol. Microbiol.">
        <title>Description of Undibacterium oligocarboniphilum sp. nov., isolated from purified water, and Undibacterium pigrum strain CCUG 49012 as the type strain of Undibacterium parvum sp. nov., and emended descriptions of the genus Undibacterium and the species Undibacterium pigrum.</title>
        <authorList>
            <person name="Eder W."/>
            <person name="Wanner G."/>
            <person name="Ludwig W."/>
            <person name="Busse H.J."/>
            <person name="Ziemke-Kageler F."/>
            <person name="Lang E."/>
        </authorList>
    </citation>
    <scope>NUCLEOTIDE SEQUENCE [LARGE SCALE GENOMIC DNA]</scope>
    <source>
        <strain evidence="1 2">DSM 23061</strain>
    </source>
</reference>
<dbReference type="RefSeq" id="WP_126127724.1">
    <property type="nucleotide sequence ID" value="NZ_CP034464.1"/>
</dbReference>
<dbReference type="Pfam" id="PF02482">
    <property type="entry name" value="Ribosomal_S30AE"/>
    <property type="match status" value="1"/>
</dbReference>
<evidence type="ECO:0000313" key="2">
    <source>
        <dbReference type="Proteomes" id="UP000275663"/>
    </source>
</evidence>
<dbReference type="EMBL" id="CP034464">
    <property type="protein sequence ID" value="AZP12342.1"/>
    <property type="molecule type" value="Genomic_DNA"/>
</dbReference>
<keyword evidence="2" id="KW-1185">Reference proteome</keyword>
<protein>
    <recommendedName>
        <fullName evidence="3">HPF/RaiA family ribosome-associated protein</fullName>
    </recommendedName>
</protein>
<dbReference type="AlphaFoldDB" id="A0A3Q9BQS3"/>
<sequence>MQIQINTDRNISGHEALSHKVEALIQHALHRFADRITRVEAHLSDVNGAAKPGPHDKRCLLEVRLSGLQPMSVTETAETLEQAVNGASKKMISMLDTSVGRLNKIDRSVPDLETSE</sequence>
<dbReference type="Gene3D" id="3.30.160.100">
    <property type="entry name" value="Ribosome hibernation promotion factor-like"/>
    <property type="match status" value="1"/>
</dbReference>
<accession>A0A3Q9BQS3</accession>
<dbReference type="Proteomes" id="UP000275663">
    <property type="component" value="Chromosome"/>
</dbReference>
<dbReference type="SUPFAM" id="SSF69754">
    <property type="entry name" value="Ribosome binding protein Y (YfiA homologue)"/>
    <property type="match status" value="1"/>
</dbReference>
<evidence type="ECO:0008006" key="3">
    <source>
        <dbReference type="Google" id="ProtNLM"/>
    </source>
</evidence>
<gene>
    <name evidence="1" type="ORF">EJN92_10220</name>
</gene>
<name>A0A3Q9BQS3_9BURK</name>
<dbReference type="InterPro" id="IPR003489">
    <property type="entry name" value="RHF/RaiA"/>
</dbReference>
<dbReference type="OrthoDB" id="121633at2"/>
<evidence type="ECO:0000313" key="1">
    <source>
        <dbReference type="EMBL" id="AZP12342.1"/>
    </source>
</evidence>
<dbReference type="KEGG" id="upv:EJN92_10220"/>
<dbReference type="InterPro" id="IPR036567">
    <property type="entry name" value="RHF-like"/>
</dbReference>